<dbReference type="Pfam" id="PF18555">
    <property type="entry name" value="MobL"/>
    <property type="match status" value="1"/>
</dbReference>
<geneLocation type="plasmid" evidence="1">
    <name>pBEH1</name>
</geneLocation>
<evidence type="ECO:0000313" key="2">
    <source>
        <dbReference type="Proteomes" id="UP000250174"/>
    </source>
</evidence>
<dbReference type="InterPro" id="IPR048101">
    <property type="entry name" value="MobP2"/>
</dbReference>
<evidence type="ECO:0000313" key="1">
    <source>
        <dbReference type="EMBL" id="RAS76683.1"/>
    </source>
</evidence>
<dbReference type="AlphaFoldDB" id="A0AAX1Q9A1"/>
<organism evidence="1 2">
    <name type="scientific">Priestia endophytica</name>
    <dbReference type="NCBI Taxonomy" id="135735"/>
    <lineage>
        <taxon>Bacteria</taxon>
        <taxon>Bacillati</taxon>
        <taxon>Bacillota</taxon>
        <taxon>Bacilli</taxon>
        <taxon>Bacillales</taxon>
        <taxon>Bacillaceae</taxon>
        <taxon>Priestia</taxon>
    </lineage>
</organism>
<gene>
    <name evidence="1" type="ORF">A3864_12745</name>
</gene>
<evidence type="ECO:0008006" key="3">
    <source>
        <dbReference type="Google" id="ProtNLM"/>
    </source>
</evidence>
<dbReference type="NCBIfam" id="NF041498">
    <property type="entry name" value="MobP2"/>
    <property type="match status" value="1"/>
</dbReference>
<dbReference type="EMBL" id="LVYK01000026">
    <property type="protein sequence ID" value="RAS76683.1"/>
    <property type="molecule type" value="Genomic_DNA"/>
</dbReference>
<proteinExistence type="predicted"/>
<protein>
    <recommendedName>
        <fullName evidence="3">Relaxase</fullName>
    </recommendedName>
</protein>
<dbReference type="RefSeq" id="WP_113765598.1">
    <property type="nucleotide sequence ID" value="NZ_LVYK01000026.1"/>
</dbReference>
<dbReference type="InterPro" id="IPR041073">
    <property type="entry name" value="MobL"/>
</dbReference>
<accession>A0AAX1Q9A1</accession>
<reference evidence="1 2" key="1">
    <citation type="submission" date="2016-03" db="EMBL/GenBank/DDBJ databases">
        <title>Comparison of Bacillus endophyticus and B. anthracis characteristics using whole genome sequence analysis and microbiological techniques.</title>
        <authorList>
            <person name="Lekota K.E."/>
            <person name="Mafofo J."/>
            <person name="Rees J."/>
            <person name="Muchadeyi F.C."/>
            <person name="Madoroba E."/>
            <person name="Van Heerden H."/>
        </authorList>
    </citation>
    <scope>NUCLEOTIDE SEQUENCE [LARGE SCALE GENOMIC DNA]</scope>
    <source>
        <strain evidence="1 2">3631_10C</strain>
        <plasmid evidence="1">pBEH1</plasmid>
    </source>
</reference>
<keyword evidence="1" id="KW-0614">Plasmid</keyword>
<sequence length="395" mass="47810">MSPSSITPGVVLKTRFVTSNKKAYQDYVDYVDRDNAKKEQGAHEKLFTLYQDYLSNPDKTSSLFTQQSDRLDEEEKKNVKKLFQQAQENRSLMWQDVITFHNPWLEEQGIYDSRSHTLDEKKVMDITRKAMNEMLKREKLNESAVWSAAIHYNTDNIHIHIATVELHPTRERGMRKQKSIDAMKSQVVNQMLDRGESQKKINDLIRKHMVGSKQKDSSFKWRNRELKPLFLQIYNHLPEDKRQWQYSYNTLKPLKPYINELSRKYIEKYHAKDYQTFIKKLDKEVDVLKKAYGEGKVDRHRYKHYKQNKIDDLYKRMGNAFLKEMKEYDRKEKELQKKLFSHPQQKTVKQTGSIHYAFRKMERAFKSEYESWKNQRHYERLQRKIEKNQEQEREY</sequence>
<comment type="caution">
    <text evidence="1">The sequence shown here is derived from an EMBL/GenBank/DDBJ whole genome shotgun (WGS) entry which is preliminary data.</text>
</comment>
<name>A0AAX1Q9A1_9BACI</name>
<dbReference type="Proteomes" id="UP000250174">
    <property type="component" value="Unassembled WGS sequence"/>
</dbReference>